<dbReference type="EMBL" id="CP047896">
    <property type="protein sequence ID" value="QHL92023.1"/>
    <property type="molecule type" value="Genomic_DNA"/>
</dbReference>
<keyword evidence="3" id="KW-1185">Reference proteome</keyword>
<dbReference type="Pfam" id="PF08808">
    <property type="entry name" value="RES"/>
    <property type="match status" value="1"/>
</dbReference>
<protein>
    <submittedName>
        <fullName evidence="2">RES domain-containing protein</fullName>
    </submittedName>
</protein>
<keyword evidence="2" id="KW-0614">Plasmid</keyword>
<accession>A0A7Z2S6Z5</accession>
<organism evidence="2 3">
    <name type="scientific">Sphingomonas changnyeongensis</name>
    <dbReference type="NCBI Taxonomy" id="2698679"/>
    <lineage>
        <taxon>Bacteria</taxon>
        <taxon>Pseudomonadati</taxon>
        <taxon>Pseudomonadota</taxon>
        <taxon>Alphaproteobacteria</taxon>
        <taxon>Sphingomonadales</taxon>
        <taxon>Sphingomonadaceae</taxon>
        <taxon>Sphingomonas</taxon>
    </lineage>
</organism>
<evidence type="ECO:0000313" key="3">
    <source>
        <dbReference type="Proteomes" id="UP000464468"/>
    </source>
</evidence>
<proteinExistence type="predicted"/>
<sequence length="245" mass="27487">MWTSTALASEHRAYRGKVWRLVEGQHRISTNRLASDGATQALLEELAEEVKPQVPEGARHLHFLLATPFRYGHRNASRFRRADERPGIFYAAEAEVTAIAETAYWSLRFFSRSPGFVPPTTTVEYTSFHVRVATERALDLTQPPFAECEKDWMADDYAACQALASEARKVETALIRTLSARAGEGRCNVVVFDPAAFAEAVPIIHRTWHFRHQGGRLSVLGAFPSAERHEFSAAGLRSSMTLTRR</sequence>
<dbReference type="AlphaFoldDB" id="A0A7Z2S6Z5"/>
<gene>
    <name evidence="2" type="ORF">GVO57_14105</name>
</gene>
<dbReference type="RefSeq" id="WP_160594057.1">
    <property type="nucleotide sequence ID" value="NZ_CP047896.1"/>
</dbReference>
<evidence type="ECO:0000313" key="2">
    <source>
        <dbReference type="EMBL" id="QHL92023.1"/>
    </source>
</evidence>
<evidence type="ECO:0000259" key="1">
    <source>
        <dbReference type="SMART" id="SM00953"/>
    </source>
</evidence>
<dbReference type="KEGG" id="schy:GVO57_14105"/>
<dbReference type="SMART" id="SM00953">
    <property type="entry name" value="RES"/>
    <property type="match status" value="1"/>
</dbReference>
<dbReference type="Proteomes" id="UP000464468">
    <property type="component" value="Plasmid pC33"/>
</dbReference>
<geneLocation type="plasmid" evidence="3">
    <name>pc33</name>
</geneLocation>
<feature type="domain" description="RES" evidence="1">
    <location>
        <begin position="68"/>
        <end position="203"/>
    </location>
</feature>
<reference evidence="2 3" key="1">
    <citation type="submission" date="2020-01" db="EMBL/GenBank/DDBJ databases">
        <title>Sphingomonas sp. C33 whole genome sequece.</title>
        <authorList>
            <person name="Park C."/>
        </authorList>
    </citation>
    <scope>NUCLEOTIDE SEQUENCE [LARGE SCALE GENOMIC DNA]</scope>
    <source>
        <strain evidence="2 3">C33</strain>
        <plasmid evidence="3">pc33</plasmid>
    </source>
</reference>
<name>A0A7Z2S6Z5_9SPHN</name>
<dbReference type="InterPro" id="IPR014914">
    <property type="entry name" value="RES_dom"/>
</dbReference>